<organism evidence="3 4">
    <name type="scientific">Noviherbaspirillum suwonense</name>
    <dbReference type="NCBI Taxonomy" id="1224511"/>
    <lineage>
        <taxon>Bacteria</taxon>
        <taxon>Pseudomonadati</taxon>
        <taxon>Pseudomonadota</taxon>
        <taxon>Betaproteobacteria</taxon>
        <taxon>Burkholderiales</taxon>
        <taxon>Oxalobacteraceae</taxon>
        <taxon>Noviherbaspirillum</taxon>
    </lineage>
</organism>
<keyword evidence="1" id="KW-0547">Nucleotide-binding</keyword>
<evidence type="ECO:0000313" key="4">
    <source>
        <dbReference type="Proteomes" id="UP001158049"/>
    </source>
</evidence>
<comment type="caution">
    <text evidence="3">The sequence shown here is derived from an EMBL/GenBank/DDBJ whole genome shotgun (WGS) entry which is preliminary data.</text>
</comment>
<keyword evidence="2" id="KW-0067">ATP-binding</keyword>
<dbReference type="GO" id="GO:0051301">
    <property type="term" value="P:cell division"/>
    <property type="evidence" value="ECO:0007669"/>
    <property type="project" value="UniProtKB-KW"/>
</dbReference>
<evidence type="ECO:0000256" key="2">
    <source>
        <dbReference type="ARBA" id="ARBA00022840"/>
    </source>
</evidence>
<dbReference type="NCBIfam" id="NF040713">
    <property type="entry name" value="ZapE"/>
    <property type="match status" value="1"/>
</dbReference>
<protein>
    <submittedName>
        <fullName evidence="3">Cell division protein ZapE</fullName>
    </submittedName>
</protein>
<dbReference type="PANTHER" id="PTHR12169">
    <property type="entry name" value="ATPASE N2B"/>
    <property type="match status" value="1"/>
</dbReference>
<dbReference type="InterPro" id="IPR027417">
    <property type="entry name" value="P-loop_NTPase"/>
</dbReference>
<name>A0ABY1QL18_9BURK</name>
<dbReference type="RefSeq" id="WP_283444435.1">
    <property type="nucleotide sequence ID" value="NZ_FXUL01000020.1"/>
</dbReference>
<keyword evidence="4" id="KW-1185">Reference proteome</keyword>
<dbReference type="Proteomes" id="UP001158049">
    <property type="component" value="Unassembled WGS sequence"/>
</dbReference>
<proteinExistence type="predicted"/>
<dbReference type="EMBL" id="FXUL01000020">
    <property type="protein sequence ID" value="SMP74143.1"/>
    <property type="molecule type" value="Genomic_DNA"/>
</dbReference>
<dbReference type="Gene3D" id="3.40.50.300">
    <property type="entry name" value="P-loop containing nucleotide triphosphate hydrolases"/>
    <property type="match status" value="1"/>
</dbReference>
<dbReference type="InterPro" id="IPR005654">
    <property type="entry name" value="ATPase_AFG1-like"/>
</dbReference>
<dbReference type="Pfam" id="PF03969">
    <property type="entry name" value="AFG1_ATPase"/>
    <property type="match status" value="1"/>
</dbReference>
<accession>A0ABY1QL18</accession>
<reference evidence="3 4" key="1">
    <citation type="submission" date="2017-05" db="EMBL/GenBank/DDBJ databases">
        <authorList>
            <person name="Varghese N."/>
            <person name="Submissions S."/>
        </authorList>
    </citation>
    <scope>NUCLEOTIDE SEQUENCE [LARGE SCALE GENOMIC DNA]</scope>
    <source>
        <strain evidence="3 4">DSM 26001</strain>
    </source>
</reference>
<dbReference type="PANTHER" id="PTHR12169:SF6">
    <property type="entry name" value="AFG1-LIKE ATPASE"/>
    <property type="match status" value="1"/>
</dbReference>
<keyword evidence="3" id="KW-0131">Cell cycle</keyword>
<gene>
    <name evidence="3" type="ORF">SAMN06295970_12072</name>
</gene>
<keyword evidence="3" id="KW-0132">Cell division</keyword>
<evidence type="ECO:0000313" key="3">
    <source>
        <dbReference type="EMBL" id="SMP74143.1"/>
    </source>
</evidence>
<dbReference type="SUPFAM" id="SSF52540">
    <property type="entry name" value="P-loop containing nucleoside triphosphate hydrolases"/>
    <property type="match status" value="1"/>
</dbReference>
<evidence type="ECO:0000256" key="1">
    <source>
        <dbReference type="ARBA" id="ARBA00022741"/>
    </source>
</evidence>
<sequence>MTDVREYYQQALSERGFAADEAQHAAVERLQRCYEEWVQYKAQRASVFKRLISRPEVPRGVYMWGGVGRGKSFLMDSFYLVVPVVRKTRLHFHEFMRGVHRELDDLKGVANPLDEVAKRIAKKYRLICFDEFHVSDIADAMILYNLLKAMFDNGVSFMMTSNYEPDTLYPNGLHRDRMLPTIELLKARLDVMCVDAGIDYRKRALEQVDAYHTPLGPDADREMRHAYTRIAESADEDPLIRIEAREIRALRRAGGVIWFDFATLCGGPRSQNDYLEIASQFHTVLLSSVPRMSAAMSSEARRFTWLIDVLYDHKVKLLMSAEVPAEELYTEGMLSNEFHRTVSRIIEMQSREYMDADRRDVMESLSR</sequence>